<dbReference type="GO" id="GO:0000166">
    <property type="term" value="F:nucleotide binding"/>
    <property type="evidence" value="ECO:0007669"/>
    <property type="project" value="InterPro"/>
</dbReference>
<name>A0A5B9RKC1_CONSH</name>
<evidence type="ECO:0000256" key="5">
    <source>
        <dbReference type="ARBA" id="ARBA00022705"/>
    </source>
</evidence>
<reference evidence="10" key="1">
    <citation type="submission" date="2019-03" db="EMBL/GenBank/DDBJ databases">
        <title>Evidence of extensive intraspecific noncoding reshuffling in a 169kb mitochondrial genome of basidiomycete fungus.</title>
        <authorList>
            <person name="Lee H.-H."/>
            <person name="Ke H.-M."/>
            <person name="Lin C.-Y.I."/>
            <person name="Lee T.J."/>
            <person name="Chung C.-L."/>
            <person name="Tsai I.J."/>
        </authorList>
    </citation>
    <scope>NUCLEOTIDE SEQUENCE</scope>
    <source>
        <strain evidence="10">FP133613</strain>
    </source>
</reference>
<keyword evidence="7" id="KW-0238">DNA-binding</keyword>
<proteinExistence type="inferred from homology"/>
<evidence type="ECO:0000313" key="10">
    <source>
        <dbReference type="EMBL" id="QEG57195.1"/>
    </source>
</evidence>
<gene>
    <name evidence="10" type="ORF">PSUO_000062</name>
</gene>
<dbReference type="EC" id="2.7.7.7" evidence="2"/>
<dbReference type="Gene3D" id="1.10.287.690">
    <property type="entry name" value="Helix hairpin bin"/>
    <property type="match status" value="1"/>
</dbReference>
<dbReference type="InterPro" id="IPR017964">
    <property type="entry name" value="DNA-dir_DNA_pol_B_CS"/>
</dbReference>
<keyword evidence="10" id="KW-0496">Mitochondrion</keyword>
<evidence type="ECO:0000256" key="8">
    <source>
        <dbReference type="ARBA" id="ARBA00049244"/>
    </source>
</evidence>
<dbReference type="InterPro" id="IPR043502">
    <property type="entry name" value="DNA/RNA_pol_sf"/>
</dbReference>
<dbReference type="GO" id="GO:0003887">
    <property type="term" value="F:DNA-directed DNA polymerase activity"/>
    <property type="evidence" value="ECO:0007669"/>
    <property type="project" value="UniProtKB-KW"/>
</dbReference>
<dbReference type="Pfam" id="PF03175">
    <property type="entry name" value="DNA_pol_B_2"/>
    <property type="match status" value="1"/>
</dbReference>
<evidence type="ECO:0000256" key="6">
    <source>
        <dbReference type="ARBA" id="ARBA00022932"/>
    </source>
</evidence>
<comment type="similarity">
    <text evidence="1">Belongs to the DNA polymerase type-B family.</text>
</comment>
<dbReference type="GO" id="GO:0006260">
    <property type="term" value="P:DNA replication"/>
    <property type="evidence" value="ECO:0007669"/>
    <property type="project" value="UniProtKB-KW"/>
</dbReference>
<dbReference type="AlphaFoldDB" id="A0A5B9RKC1"/>
<keyword evidence="5" id="KW-0235">DNA replication</keyword>
<dbReference type="EMBL" id="MK623260">
    <property type="protein sequence ID" value="QEG57195.1"/>
    <property type="molecule type" value="Genomic_DNA"/>
</dbReference>
<comment type="catalytic activity">
    <reaction evidence="8">
        <text>DNA(n) + a 2'-deoxyribonucleoside 5'-triphosphate = DNA(n+1) + diphosphate</text>
        <dbReference type="Rhea" id="RHEA:22508"/>
        <dbReference type="Rhea" id="RHEA-COMP:17339"/>
        <dbReference type="Rhea" id="RHEA-COMP:17340"/>
        <dbReference type="ChEBI" id="CHEBI:33019"/>
        <dbReference type="ChEBI" id="CHEBI:61560"/>
        <dbReference type="ChEBI" id="CHEBI:173112"/>
        <dbReference type="EC" id="2.7.7.7"/>
    </reaction>
</comment>
<keyword evidence="3" id="KW-0808">Transferase</keyword>
<dbReference type="InterPro" id="IPR023211">
    <property type="entry name" value="DNA_pol_palm_dom_sf"/>
</dbReference>
<geneLocation type="mitochondrion" evidence="10"/>
<dbReference type="SUPFAM" id="SSF56672">
    <property type="entry name" value="DNA/RNA polymerases"/>
    <property type="match status" value="1"/>
</dbReference>
<dbReference type="PANTHER" id="PTHR33568:SF3">
    <property type="entry name" value="DNA-DIRECTED DNA POLYMERASE"/>
    <property type="match status" value="1"/>
</dbReference>
<organism evidence="10">
    <name type="scientific">Coniferiporia sulphurascens</name>
    <name type="common">Laminated root rot fungus</name>
    <name type="synonym">Phellinidium sulphurascens</name>
    <dbReference type="NCBI Taxonomy" id="175648"/>
    <lineage>
        <taxon>Eukaryota</taxon>
        <taxon>Fungi</taxon>
        <taxon>Dikarya</taxon>
        <taxon>Basidiomycota</taxon>
        <taxon>Agaricomycotina</taxon>
        <taxon>Agaricomycetes</taxon>
        <taxon>Hymenochaetales</taxon>
        <taxon>Hymenochaetaceae</taxon>
        <taxon>Coniferiporia</taxon>
    </lineage>
</organism>
<evidence type="ECO:0000256" key="7">
    <source>
        <dbReference type="ARBA" id="ARBA00023125"/>
    </source>
</evidence>
<evidence type="ECO:0000259" key="9">
    <source>
        <dbReference type="Pfam" id="PF03175"/>
    </source>
</evidence>
<keyword evidence="6" id="KW-0239">DNA-directed DNA polymerase</keyword>
<evidence type="ECO:0000256" key="3">
    <source>
        <dbReference type="ARBA" id="ARBA00022679"/>
    </source>
</evidence>
<keyword evidence="4" id="KW-0548">Nucleotidyltransferase</keyword>
<evidence type="ECO:0000256" key="1">
    <source>
        <dbReference type="ARBA" id="ARBA00005755"/>
    </source>
</evidence>
<feature type="domain" description="DNA-directed DNA polymerase family B mitochondria/virus" evidence="9">
    <location>
        <begin position="8"/>
        <end position="220"/>
    </location>
</feature>
<evidence type="ECO:0000256" key="4">
    <source>
        <dbReference type="ARBA" id="ARBA00022695"/>
    </source>
</evidence>
<evidence type="ECO:0000256" key="2">
    <source>
        <dbReference type="ARBA" id="ARBA00012417"/>
    </source>
</evidence>
<dbReference type="GO" id="GO:0003677">
    <property type="term" value="F:DNA binding"/>
    <property type="evidence" value="ECO:0007669"/>
    <property type="project" value="UniProtKB-KW"/>
</dbReference>
<accession>A0A5B9RKC1</accession>
<protein>
    <recommendedName>
        <fullName evidence="2">DNA-directed DNA polymerase</fullName>
        <ecNumber evidence="2">2.7.7.7</ecNumber>
    </recommendedName>
</protein>
<dbReference type="PROSITE" id="PS00116">
    <property type="entry name" value="DNA_POLYMERASE_B"/>
    <property type="match status" value="1"/>
</dbReference>
<dbReference type="Gene3D" id="3.90.1600.10">
    <property type="entry name" value="Palm domain of DNA polymerase"/>
    <property type="match status" value="1"/>
</dbReference>
<dbReference type="InterPro" id="IPR004868">
    <property type="entry name" value="DNA-dir_DNA_pol_B_mt/vir"/>
</dbReference>
<sequence>MQFQLYISNYPFAMLTYDFPTKLVYSFNGPLSPKLFNLDDILGIYHVKVKAPDNIAHPILPHKVNNKTIFGIGNWTGWYFSEEIKNAETYGYRFEILEGYLFEKENIFSGYINDLYERKQNSDKSDPMYLIAKILMNSLFGRFGLSTWLPSYSIKNVNDFNELIQNFGVDKLHEAIDFDDNVLFAFNTNTSNSSSNSNIAVALAVSAYSRIIMSQFKNNPQYNLYYSDTDSIFIDKELNKEFVDPKILGKFSLEHKLTKFIGLGAKMYGGIDDRGKSFTKVKGLKSKISIEELELLLKQDAVKVFNQNKWFKSLTKGSIEVKLSPYSLKPNSNKRLLNYDNGILKGEGCG</sequence>
<dbReference type="PANTHER" id="PTHR33568">
    <property type="entry name" value="DNA POLYMERASE"/>
    <property type="match status" value="1"/>
</dbReference>